<dbReference type="Pfam" id="PF01728">
    <property type="entry name" value="FtsJ"/>
    <property type="match status" value="1"/>
</dbReference>
<keyword evidence="7" id="KW-1185">Reference proteome</keyword>
<keyword evidence="6" id="KW-0808">Transferase</keyword>
<dbReference type="InterPro" id="IPR004538">
    <property type="entry name" value="Hemolysin_A/TlyA"/>
</dbReference>
<dbReference type="Gene3D" id="3.10.290.10">
    <property type="entry name" value="RNA-binding S4 domain"/>
    <property type="match status" value="1"/>
</dbReference>
<accession>A0ABZ2ZU95</accession>
<dbReference type="CDD" id="cd02440">
    <property type="entry name" value="AdoMet_MTases"/>
    <property type="match status" value="1"/>
</dbReference>
<dbReference type="NCBIfam" id="TIGR00478">
    <property type="entry name" value="tly"/>
    <property type="match status" value="1"/>
</dbReference>
<comment type="similarity">
    <text evidence="2">Belongs to the TlyA family.</text>
</comment>
<dbReference type="InterPro" id="IPR002877">
    <property type="entry name" value="RNA_MeTrfase_FtsJ_dom"/>
</dbReference>
<evidence type="ECO:0000313" key="6">
    <source>
        <dbReference type="EMBL" id="WZP14394.1"/>
    </source>
</evidence>
<dbReference type="GO" id="GO:0032259">
    <property type="term" value="P:methylation"/>
    <property type="evidence" value="ECO:0007669"/>
    <property type="project" value="UniProtKB-KW"/>
</dbReference>
<dbReference type="PIRSF" id="PIRSF005578">
    <property type="entry name" value="TlyA"/>
    <property type="match status" value="1"/>
</dbReference>
<dbReference type="InterPro" id="IPR029063">
    <property type="entry name" value="SAM-dependent_MTases_sf"/>
</dbReference>
<dbReference type="PANTHER" id="PTHR32319">
    <property type="entry name" value="BACTERIAL HEMOLYSIN-LIKE PROTEIN"/>
    <property type="match status" value="1"/>
</dbReference>
<dbReference type="Gene3D" id="3.40.50.150">
    <property type="entry name" value="Vaccinia Virus protein VP39"/>
    <property type="match status" value="1"/>
</dbReference>
<dbReference type="RefSeq" id="WP_342022047.1">
    <property type="nucleotide sequence ID" value="NZ_CP151657.1"/>
</dbReference>
<evidence type="ECO:0000256" key="3">
    <source>
        <dbReference type="PROSITE-ProRule" id="PRU00182"/>
    </source>
</evidence>
<keyword evidence="1 3" id="KW-0694">RNA-binding</keyword>
<dbReference type="Proteomes" id="UP001448858">
    <property type="component" value="Chromosome"/>
</dbReference>
<dbReference type="SMART" id="SM00363">
    <property type="entry name" value="S4"/>
    <property type="match status" value="1"/>
</dbReference>
<feature type="region of interest" description="Disordered" evidence="4">
    <location>
        <begin position="270"/>
        <end position="297"/>
    </location>
</feature>
<feature type="domain" description="RNA-binding S4" evidence="5">
    <location>
        <begin position="2"/>
        <end position="68"/>
    </location>
</feature>
<dbReference type="InterPro" id="IPR036986">
    <property type="entry name" value="S4_RNA-bd_sf"/>
</dbReference>
<dbReference type="InterPro" id="IPR047048">
    <property type="entry name" value="TlyA"/>
</dbReference>
<dbReference type="PANTHER" id="PTHR32319:SF0">
    <property type="entry name" value="BACTERIAL HEMOLYSIN-LIKE PROTEIN"/>
    <property type="match status" value="1"/>
</dbReference>
<evidence type="ECO:0000259" key="5">
    <source>
        <dbReference type="SMART" id="SM00363"/>
    </source>
</evidence>
<proteinExistence type="inferred from homology"/>
<organism evidence="6 7">
    <name type="scientific">Arthrobacter citreus</name>
    <dbReference type="NCBI Taxonomy" id="1670"/>
    <lineage>
        <taxon>Bacteria</taxon>
        <taxon>Bacillati</taxon>
        <taxon>Actinomycetota</taxon>
        <taxon>Actinomycetes</taxon>
        <taxon>Micrococcales</taxon>
        <taxon>Micrococcaceae</taxon>
        <taxon>Arthrobacter</taxon>
    </lineage>
</organism>
<dbReference type="SUPFAM" id="SSF55174">
    <property type="entry name" value="Alpha-L RNA-binding motif"/>
    <property type="match status" value="1"/>
</dbReference>
<sequence>MARLDQELVTRGLARSRTHAAKLIAAGRVARAGVPLGKASATVSGEDPLSVLDDGVPDYVSRAGHKLAGALDAFPQVQPAGMRCLDAGASTGGFTDVLLRRGAERVVAVDVGHGQLVDALREDPRVDVHEGLNVRYLDPTDIGGPVDLTVADLSFISLTMVIGPLAAATRPGGSLLLMVKPQFEVGREKLEKAGVVTDPQKHRMAVMRVVSAAAAENLGIAGLARSPLPGQNGNVEFFLWLRVPEPHQQAPAAADDAQAELHRLVESAFDGFDGAGTDPAPEQLAGEVNPTGSDRRN</sequence>
<gene>
    <name evidence="6" type="ORF">AAE021_09175</name>
</gene>
<keyword evidence="6" id="KW-0489">Methyltransferase</keyword>
<reference evidence="6 7" key="1">
    <citation type="submission" date="2024-04" db="EMBL/GenBank/DDBJ databases">
        <title>Arthrobacter sp. from Plains bison fecal sample.</title>
        <authorList>
            <person name="Ruzzini A."/>
        </authorList>
    </citation>
    <scope>NUCLEOTIDE SEQUENCE [LARGE SCALE GENOMIC DNA]</scope>
    <source>
        <strain evidence="6 7">EINP1</strain>
    </source>
</reference>
<evidence type="ECO:0000256" key="2">
    <source>
        <dbReference type="ARBA" id="ARBA00029460"/>
    </source>
</evidence>
<dbReference type="CDD" id="cd00165">
    <property type="entry name" value="S4"/>
    <property type="match status" value="1"/>
</dbReference>
<evidence type="ECO:0000256" key="4">
    <source>
        <dbReference type="SAM" id="MobiDB-lite"/>
    </source>
</evidence>
<dbReference type="Pfam" id="PF01479">
    <property type="entry name" value="S4"/>
    <property type="match status" value="1"/>
</dbReference>
<dbReference type="PROSITE" id="PS50889">
    <property type="entry name" value="S4"/>
    <property type="match status" value="1"/>
</dbReference>
<dbReference type="SUPFAM" id="SSF53335">
    <property type="entry name" value="S-adenosyl-L-methionine-dependent methyltransferases"/>
    <property type="match status" value="1"/>
</dbReference>
<evidence type="ECO:0000313" key="7">
    <source>
        <dbReference type="Proteomes" id="UP001448858"/>
    </source>
</evidence>
<dbReference type="InterPro" id="IPR002942">
    <property type="entry name" value="S4_RNA-bd"/>
</dbReference>
<protein>
    <submittedName>
        <fullName evidence="6">TlyA family RNA methyltransferase</fullName>
    </submittedName>
</protein>
<evidence type="ECO:0000256" key="1">
    <source>
        <dbReference type="ARBA" id="ARBA00022884"/>
    </source>
</evidence>
<dbReference type="EMBL" id="CP151657">
    <property type="protein sequence ID" value="WZP14394.1"/>
    <property type="molecule type" value="Genomic_DNA"/>
</dbReference>
<name>A0ABZ2ZU95_9MICC</name>
<dbReference type="GO" id="GO:0008168">
    <property type="term" value="F:methyltransferase activity"/>
    <property type="evidence" value="ECO:0007669"/>
    <property type="project" value="UniProtKB-KW"/>
</dbReference>